<dbReference type="Proteomes" id="UP001500755">
    <property type="component" value="Unassembled WGS sequence"/>
</dbReference>
<name>A0ABP5ETF2_9MICO</name>
<protein>
    <submittedName>
        <fullName evidence="2">Uncharacterized protein</fullName>
    </submittedName>
</protein>
<evidence type="ECO:0000313" key="3">
    <source>
        <dbReference type="Proteomes" id="UP001500755"/>
    </source>
</evidence>
<dbReference type="EMBL" id="BAAANO010000010">
    <property type="protein sequence ID" value="GAA2004171.1"/>
    <property type="molecule type" value="Genomic_DNA"/>
</dbReference>
<feature type="region of interest" description="Disordered" evidence="1">
    <location>
        <begin position="91"/>
        <end position="119"/>
    </location>
</feature>
<keyword evidence="3" id="KW-1185">Reference proteome</keyword>
<evidence type="ECO:0000313" key="2">
    <source>
        <dbReference type="EMBL" id="GAA2004171.1"/>
    </source>
</evidence>
<accession>A0ABP5ETF2</accession>
<reference evidence="3" key="1">
    <citation type="journal article" date="2019" name="Int. J. Syst. Evol. Microbiol.">
        <title>The Global Catalogue of Microorganisms (GCM) 10K type strain sequencing project: providing services to taxonomists for standard genome sequencing and annotation.</title>
        <authorList>
            <consortium name="The Broad Institute Genomics Platform"/>
            <consortium name="The Broad Institute Genome Sequencing Center for Infectious Disease"/>
            <person name="Wu L."/>
            <person name="Ma J."/>
        </authorList>
    </citation>
    <scope>NUCLEOTIDE SEQUENCE [LARGE SCALE GENOMIC DNA]</scope>
    <source>
        <strain evidence="3">JCM 14546</strain>
    </source>
</reference>
<gene>
    <name evidence="2" type="ORF">GCM10009755_11860</name>
</gene>
<proteinExistence type="predicted"/>
<organism evidence="2 3">
    <name type="scientific">Brevibacterium samyangense</name>
    <dbReference type="NCBI Taxonomy" id="366888"/>
    <lineage>
        <taxon>Bacteria</taxon>
        <taxon>Bacillati</taxon>
        <taxon>Actinomycetota</taxon>
        <taxon>Actinomycetes</taxon>
        <taxon>Micrococcales</taxon>
        <taxon>Brevibacteriaceae</taxon>
        <taxon>Brevibacterium</taxon>
    </lineage>
</organism>
<sequence length="119" mass="12830">MLLGRSLTVVRTTFTEGTSGRDMDAVRSAMKSEYEGSEALVTADCADVPVFEWVYENAVARERGGCAGGTTVPGEEDGVLDTSPLYGWTSMMPGSRRCRGPRTSTGWRESWRTGSPGGR</sequence>
<evidence type="ECO:0000256" key="1">
    <source>
        <dbReference type="SAM" id="MobiDB-lite"/>
    </source>
</evidence>
<comment type="caution">
    <text evidence="2">The sequence shown here is derived from an EMBL/GenBank/DDBJ whole genome shotgun (WGS) entry which is preliminary data.</text>
</comment>